<keyword evidence="2" id="KW-1185">Reference proteome</keyword>
<dbReference type="Pfam" id="PF18143">
    <property type="entry name" value="HAD_SAK_2"/>
    <property type="match status" value="1"/>
</dbReference>
<comment type="caution">
    <text evidence="1">The sequence shown here is derived from an EMBL/GenBank/DDBJ whole genome shotgun (WGS) entry which is preliminary data.</text>
</comment>
<protein>
    <submittedName>
        <fullName evidence="1">HAD domain-containing protein</fullName>
    </submittedName>
</protein>
<organism evidence="1 2">
    <name type="scientific">Pelomonas candidula</name>
    <dbReference type="NCBI Taxonomy" id="3299025"/>
    <lineage>
        <taxon>Bacteria</taxon>
        <taxon>Pseudomonadati</taxon>
        <taxon>Pseudomonadota</taxon>
        <taxon>Betaproteobacteria</taxon>
        <taxon>Burkholderiales</taxon>
        <taxon>Sphaerotilaceae</taxon>
        <taxon>Roseateles</taxon>
    </lineage>
</organism>
<evidence type="ECO:0000313" key="2">
    <source>
        <dbReference type="Proteomes" id="UP001606134"/>
    </source>
</evidence>
<dbReference type="Proteomes" id="UP001606134">
    <property type="component" value="Unassembled WGS sequence"/>
</dbReference>
<reference evidence="1 2" key="1">
    <citation type="submission" date="2024-08" db="EMBL/GenBank/DDBJ databases">
        <authorList>
            <person name="Lu H."/>
        </authorList>
    </citation>
    <scope>NUCLEOTIDE SEQUENCE [LARGE SCALE GENOMIC DNA]</scope>
    <source>
        <strain evidence="1 2">BYS78W</strain>
    </source>
</reference>
<evidence type="ECO:0000313" key="1">
    <source>
        <dbReference type="EMBL" id="MFG6488310.1"/>
    </source>
</evidence>
<dbReference type="RefSeq" id="WP_394412955.1">
    <property type="nucleotide sequence ID" value="NZ_JBIGIC010000008.1"/>
</dbReference>
<sequence>MHITDEQLRALSESERFLRRMSGWALPPEVRGELDHLLAAYGDLSRQADPVGRAATVPPAAPVAGLAELRAPVLGERPFPGNLKERLPEWTASVPDGCPPTPFDITEALERIKVVGCETSWRWFDYARENELGGLQPAGAIEFFDGAEALRHMLWRMSNPRWNGGEPVRRVAFLGIDGVLYPQPRRPPNSFESLKRRVEGNAAIEKLEDCLSAGGLDVVVHSHWRTRLTRVQLLDLLSMEDGGFGGTSGCACCSSGSFLVGTTLSTLDGASGIRDAVARMRLGDDDYVVIDTDADLLADVAGQALRCDGSRGIDEAFVDALCERVSIGNPLAFRRNGQE</sequence>
<proteinExistence type="predicted"/>
<gene>
    <name evidence="1" type="ORF">ACG04R_16605</name>
</gene>
<name>A0ABW7HEG5_9BURK</name>
<dbReference type="EMBL" id="JBIGIC010000008">
    <property type="protein sequence ID" value="MFG6488310.1"/>
    <property type="molecule type" value="Genomic_DNA"/>
</dbReference>
<accession>A0ABW7HEG5</accession>